<evidence type="ECO:0000256" key="5">
    <source>
        <dbReference type="ARBA" id="ARBA00023002"/>
    </source>
</evidence>
<evidence type="ECO:0000313" key="12">
    <source>
        <dbReference type="EMBL" id="KXN66327.1"/>
    </source>
</evidence>
<comment type="function">
    <text evidence="10">Catalyzes the hydroxylation of the N(6)-(4-aminobutyl)-L-lysine intermediate to form hypusine, an essential post-translational modification only found in mature eIF-5A factor.</text>
</comment>
<dbReference type="PANTHER" id="PTHR12697:SF5">
    <property type="entry name" value="DEOXYHYPUSINE HYDROXYLASE"/>
    <property type="match status" value="1"/>
</dbReference>
<keyword evidence="10" id="KW-0539">Nucleus</keyword>
<dbReference type="InterPro" id="IPR016024">
    <property type="entry name" value="ARM-type_fold"/>
</dbReference>
<comment type="subcellular location">
    <subcellularLocation>
        <location evidence="10">Cytoplasm</location>
    </subcellularLocation>
    <subcellularLocation>
        <location evidence="10">Nucleus</location>
    </subcellularLocation>
</comment>
<evidence type="ECO:0000256" key="11">
    <source>
        <dbReference type="PROSITE-ProRule" id="PRU00103"/>
    </source>
</evidence>
<evidence type="ECO:0000313" key="13">
    <source>
        <dbReference type="Proteomes" id="UP000070444"/>
    </source>
</evidence>
<dbReference type="Pfam" id="PF13646">
    <property type="entry name" value="HEAT_2"/>
    <property type="match status" value="2"/>
</dbReference>
<feature type="binding site" evidence="10">
    <location>
        <position position="248"/>
    </location>
    <ligand>
        <name>Fe cation</name>
        <dbReference type="ChEBI" id="CHEBI:24875"/>
        <label>2</label>
    </ligand>
</feature>
<keyword evidence="8 10" id="KW-0386">Hypusine biosynthesis</keyword>
<comment type="catalytic activity">
    <reaction evidence="1 10">
        <text>[eIF5A protein]-deoxyhypusine + AH2 + O2 = [eIF5A protein]-hypusine + A + H2O</text>
        <dbReference type="Rhea" id="RHEA:14101"/>
        <dbReference type="Rhea" id="RHEA-COMP:10144"/>
        <dbReference type="Rhea" id="RHEA-COMP:12592"/>
        <dbReference type="ChEBI" id="CHEBI:13193"/>
        <dbReference type="ChEBI" id="CHEBI:15377"/>
        <dbReference type="ChEBI" id="CHEBI:15379"/>
        <dbReference type="ChEBI" id="CHEBI:17499"/>
        <dbReference type="ChEBI" id="CHEBI:82657"/>
        <dbReference type="ChEBI" id="CHEBI:91175"/>
        <dbReference type="EC" id="1.14.99.29"/>
    </reaction>
</comment>
<dbReference type="GO" id="GO:0046872">
    <property type="term" value="F:metal ion binding"/>
    <property type="evidence" value="ECO:0007669"/>
    <property type="project" value="UniProtKB-KW"/>
</dbReference>
<dbReference type="OMA" id="LQEPCSI"/>
<dbReference type="InterPro" id="IPR011989">
    <property type="entry name" value="ARM-like"/>
</dbReference>
<dbReference type="PANTHER" id="PTHR12697">
    <property type="entry name" value="PBS LYASE HEAT-LIKE PROTEIN"/>
    <property type="match status" value="1"/>
</dbReference>
<evidence type="ECO:0000256" key="4">
    <source>
        <dbReference type="ARBA" id="ARBA00022737"/>
    </source>
</evidence>
<dbReference type="SUPFAM" id="SSF48371">
    <property type="entry name" value="ARM repeat"/>
    <property type="match status" value="1"/>
</dbReference>
<gene>
    <name evidence="10" type="primary">LIA1</name>
    <name evidence="12" type="ORF">CONCODRAFT_43857</name>
</gene>
<dbReference type="EC" id="1.14.99.29" evidence="10"/>
<evidence type="ECO:0000256" key="3">
    <source>
        <dbReference type="ARBA" id="ARBA00022723"/>
    </source>
</evidence>
<feature type="binding site" evidence="10">
    <location>
        <position position="62"/>
    </location>
    <ligand>
        <name>Fe cation</name>
        <dbReference type="ChEBI" id="CHEBI:24875"/>
        <label>1</label>
    </ligand>
</feature>
<evidence type="ECO:0000256" key="6">
    <source>
        <dbReference type="ARBA" id="ARBA00023004"/>
    </source>
</evidence>
<keyword evidence="4" id="KW-0677">Repeat</keyword>
<dbReference type="SMART" id="SM00567">
    <property type="entry name" value="EZ_HEAT"/>
    <property type="match status" value="6"/>
</dbReference>
<evidence type="ECO:0000256" key="10">
    <source>
        <dbReference type="HAMAP-Rule" id="MF_03101"/>
    </source>
</evidence>
<protein>
    <recommendedName>
        <fullName evidence="10">Deoxyhypusine hydroxylase</fullName>
        <shortName evidence="10">DOHH</shortName>
        <ecNumber evidence="10">1.14.99.29</ecNumber>
    </recommendedName>
    <alternativeName>
        <fullName evidence="10">Deoxyhypusine dioxygenase</fullName>
    </alternativeName>
    <alternativeName>
        <fullName evidence="10">Deoxyhypusine monooxygenase</fullName>
    </alternativeName>
</protein>
<dbReference type="OrthoDB" id="421002at2759"/>
<dbReference type="InterPro" id="IPR021133">
    <property type="entry name" value="HEAT_type_2"/>
</dbReference>
<keyword evidence="6 10" id="KW-0408">Iron</keyword>
<dbReference type="EMBL" id="KQ964740">
    <property type="protein sequence ID" value="KXN66327.1"/>
    <property type="molecule type" value="Genomic_DNA"/>
</dbReference>
<evidence type="ECO:0000256" key="1">
    <source>
        <dbReference type="ARBA" id="ARBA00000068"/>
    </source>
</evidence>
<comment type="pathway">
    <text evidence="2 10">Protein modification; eIF5A hypusination.</text>
</comment>
<dbReference type="Proteomes" id="UP000070444">
    <property type="component" value="Unassembled WGS sequence"/>
</dbReference>
<comment type="cofactor">
    <cofactor evidence="10">
        <name>Fe(2+)</name>
        <dbReference type="ChEBI" id="CHEBI:29033"/>
    </cofactor>
    <text evidence="10">Binds 2 Fe(2+) ions per subunit.</text>
</comment>
<feature type="repeat" description="HEAT" evidence="11">
    <location>
        <begin position="76"/>
        <end position="116"/>
    </location>
</feature>
<dbReference type="GO" id="GO:0005634">
    <property type="term" value="C:nucleus"/>
    <property type="evidence" value="ECO:0007669"/>
    <property type="project" value="UniProtKB-SubCell"/>
</dbReference>
<dbReference type="HAMAP" id="MF_03101">
    <property type="entry name" value="Deoxyhypusine_hydroxylase"/>
    <property type="match status" value="1"/>
</dbReference>
<keyword evidence="13" id="KW-1185">Reference proteome</keyword>
<name>A0A137NUA0_CONC2</name>
<dbReference type="AlphaFoldDB" id="A0A137NUA0"/>
<keyword evidence="10" id="KW-0963">Cytoplasm</keyword>
<dbReference type="FunFam" id="1.25.10.10:FF:000099">
    <property type="entry name" value="Deoxyhypusine hydroxylase"/>
    <property type="match status" value="1"/>
</dbReference>
<feature type="binding site" evidence="10">
    <location>
        <position position="215"/>
    </location>
    <ligand>
        <name>Fe cation</name>
        <dbReference type="ChEBI" id="CHEBI:24875"/>
        <label>2</label>
    </ligand>
</feature>
<comment type="similarity">
    <text evidence="10">Belongs to the deoxyhypusine hydroxylase family.</text>
</comment>
<evidence type="ECO:0000256" key="9">
    <source>
        <dbReference type="ARBA" id="ARBA00045876"/>
    </source>
</evidence>
<evidence type="ECO:0000256" key="8">
    <source>
        <dbReference type="ARBA" id="ARBA00023256"/>
    </source>
</evidence>
<dbReference type="PROSITE" id="PS50077">
    <property type="entry name" value="HEAT_REPEAT"/>
    <property type="match status" value="1"/>
</dbReference>
<feature type="binding site" evidence="10">
    <location>
        <position position="95"/>
    </location>
    <ligand>
        <name>Fe cation</name>
        <dbReference type="ChEBI" id="CHEBI:24875"/>
        <label>1</label>
    </ligand>
</feature>
<evidence type="ECO:0000256" key="2">
    <source>
        <dbReference type="ARBA" id="ARBA00005041"/>
    </source>
</evidence>
<accession>A0A137NUA0</accession>
<dbReference type="GO" id="GO:0019135">
    <property type="term" value="F:deoxyhypusine monooxygenase activity"/>
    <property type="evidence" value="ECO:0007669"/>
    <property type="project" value="UniProtKB-UniRule"/>
</dbReference>
<feature type="binding site" evidence="10">
    <location>
        <position position="63"/>
    </location>
    <ligand>
        <name>Fe cation</name>
        <dbReference type="ChEBI" id="CHEBI:24875"/>
        <label>1</label>
    </ligand>
</feature>
<organism evidence="12 13">
    <name type="scientific">Conidiobolus coronatus (strain ATCC 28846 / CBS 209.66 / NRRL 28638)</name>
    <name type="common">Delacroixia coronata</name>
    <dbReference type="NCBI Taxonomy" id="796925"/>
    <lineage>
        <taxon>Eukaryota</taxon>
        <taxon>Fungi</taxon>
        <taxon>Fungi incertae sedis</taxon>
        <taxon>Zoopagomycota</taxon>
        <taxon>Entomophthoromycotina</taxon>
        <taxon>Entomophthoromycetes</taxon>
        <taxon>Entomophthorales</taxon>
        <taxon>Ancylistaceae</taxon>
        <taxon>Conidiobolus</taxon>
    </lineage>
</organism>
<keyword evidence="3 10" id="KW-0479">Metal-binding</keyword>
<reference evidence="12 13" key="1">
    <citation type="journal article" date="2015" name="Genome Biol. Evol.">
        <title>Phylogenomic analyses indicate that early fungi evolved digesting cell walls of algal ancestors of land plants.</title>
        <authorList>
            <person name="Chang Y."/>
            <person name="Wang S."/>
            <person name="Sekimoto S."/>
            <person name="Aerts A.L."/>
            <person name="Choi C."/>
            <person name="Clum A."/>
            <person name="LaButti K.M."/>
            <person name="Lindquist E.A."/>
            <person name="Yee Ngan C."/>
            <person name="Ohm R.A."/>
            <person name="Salamov A.A."/>
            <person name="Grigoriev I.V."/>
            <person name="Spatafora J.W."/>
            <person name="Berbee M.L."/>
        </authorList>
    </citation>
    <scope>NUCLEOTIDE SEQUENCE [LARGE SCALE GENOMIC DNA]</scope>
    <source>
        <strain evidence="12 13">NRRL 28638</strain>
    </source>
</reference>
<dbReference type="UniPathway" id="UPA00354"/>
<sequence length="306" mass="34231">MTNEDTQYLNVDYEGLSKLLLTESTPLAERFRALFSLKAVMDDRSVDIIAKGFDGDSALLKHELAYCLGQMKNTRAMPVLEKVLRDMNEDPMVRHEAAEAMGAISTADAIPILEEFLNDPSIEVVETCQIALDKIKHDQEAKDTKSESIYTSIDPAPPAFEDKSTPELKDILLNPELPLFKRYRAMFALRNRGDEESVLALAEGLEDSSALFRHEVAFVFGQMQHKASIPALIKSLSKLDEAAMVRHESAEALGSIAHPDVLPILKQFSKDEERVVRESCLVALDMYEYENSDQFQYASLAPSTDN</sequence>
<dbReference type="STRING" id="796925.A0A137NUA0"/>
<feature type="binding site" evidence="10">
    <location>
        <position position="247"/>
    </location>
    <ligand>
        <name>Fe cation</name>
        <dbReference type="ChEBI" id="CHEBI:24875"/>
        <label>2</label>
    </ligand>
</feature>
<feature type="binding site" evidence="10">
    <location>
        <position position="96"/>
    </location>
    <ligand>
        <name>Fe cation</name>
        <dbReference type="ChEBI" id="CHEBI:24875"/>
        <label>1</label>
    </ligand>
</feature>
<feature type="binding site" evidence="10">
    <location>
        <position position="214"/>
    </location>
    <ligand>
        <name>Fe cation</name>
        <dbReference type="ChEBI" id="CHEBI:24875"/>
        <label>2</label>
    </ligand>
</feature>
<comment type="function">
    <text evidence="9">Catalyzes the hydroxylation of the N(6)-(4-aminobutyl)-L-lysine intermediate produced by deoxyhypusine synthase/DHPS on a critical lysine of the eukaryotic translation initiation factor 5A/eIF-5A. This is the second step of the post-translational modification of that lysine into an unusual amino acid residue named hypusine. Hypusination is unique to mature eIF-5A factor and is essential for its function.</text>
</comment>
<evidence type="ECO:0000256" key="7">
    <source>
        <dbReference type="ARBA" id="ARBA00023033"/>
    </source>
</evidence>
<proteinExistence type="inferred from homology"/>
<dbReference type="Gene3D" id="1.25.10.10">
    <property type="entry name" value="Leucine-rich Repeat Variant"/>
    <property type="match status" value="2"/>
</dbReference>
<dbReference type="InterPro" id="IPR004155">
    <property type="entry name" value="PBS_lyase_HEAT"/>
</dbReference>
<keyword evidence="7 10" id="KW-0503">Monooxygenase</keyword>
<dbReference type="GO" id="GO:0005737">
    <property type="term" value="C:cytoplasm"/>
    <property type="evidence" value="ECO:0007669"/>
    <property type="project" value="UniProtKB-SubCell"/>
</dbReference>
<dbReference type="InterPro" id="IPR027517">
    <property type="entry name" value="Deoxyhypusine_hydroxylase"/>
</dbReference>
<keyword evidence="5 10" id="KW-0560">Oxidoreductase</keyword>